<dbReference type="PANTHER" id="PTHR13542">
    <property type="entry name" value="LSM12 HOMOLOG"/>
    <property type="match status" value="1"/>
</dbReference>
<keyword evidence="2" id="KW-0472">Membrane</keyword>
<feature type="transmembrane region" description="Helical" evidence="2">
    <location>
        <begin position="160"/>
        <end position="179"/>
    </location>
</feature>
<organism evidence="4 5">
    <name type="scientific">Paramecium pentaurelia</name>
    <dbReference type="NCBI Taxonomy" id="43138"/>
    <lineage>
        <taxon>Eukaryota</taxon>
        <taxon>Sar</taxon>
        <taxon>Alveolata</taxon>
        <taxon>Ciliophora</taxon>
        <taxon>Intramacronucleata</taxon>
        <taxon>Oligohymenophorea</taxon>
        <taxon>Peniculida</taxon>
        <taxon>Parameciidae</taxon>
        <taxon>Paramecium</taxon>
    </lineage>
</organism>
<dbReference type="InterPro" id="IPR019181">
    <property type="entry name" value="LSM12_ABD"/>
</dbReference>
<keyword evidence="2" id="KW-0812">Transmembrane</keyword>
<dbReference type="Proteomes" id="UP000689195">
    <property type="component" value="Unassembled WGS sequence"/>
</dbReference>
<protein>
    <recommendedName>
        <fullName evidence="3">AD domain-containing protein</fullName>
    </recommendedName>
</protein>
<gene>
    <name evidence="4" type="ORF">PPENT_87.1.T0200029</name>
</gene>
<evidence type="ECO:0000313" key="4">
    <source>
        <dbReference type="EMBL" id="CAD8149978.1"/>
    </source>
</evidence>
<dbReference type="SMART" id="SM00995">
    <property type="entry name" value="AD"/>
    <property type="match status" value="1"/>
</dbReference>
<evidence type="ECO:0000259" key="3">
    <source>
        <dbReference type="PROSITE" id="PS52001"/>
    </source>
</evidence>
<dbReference type="AlphaFoldDB" id="A0A8S1TDM6"/>
<keyword evidence="5" id="KW-1185">Reference proteome</keyword>
<evidence type="ECO:0000256" key="2">
    <source>
        <dbReference type="SAM" id="Phobius"/>
    </source>
</evidence>
<dbReference type="EMBL" id="CAJJDO010000020">
    <property type="protein sequence ID" value="CAD8149978.1"/>
    <property type="molecule type" value="Genomic_DNA"/>
</dbReference>
<name>A0A8S1TDM6_9CILI</name>
<evidence type="ECO:0000313" key="5">
    <source>
        <dbReference type="Proteomes" id="UP000689195"/>
    </source>
</evidence>
<dbReference type="InterPro" id="IPR039683">
    <property type="entry name" value="Lsm12-like"/>
</dbReference>
<feature type="transmembrane region" description="Helical" evidence="2">
    <location>
        <begin position="329"/>
        <end position="347"/>
    </location>
</feature>
<feature type="transmembrane region" description="Helical" evidence="2">
    <location>
        <begin position="222"/>
        <end position="244"/>
    </location>
</feature>
<dbReference type="InterPro" id="IPR047574">
    <property type="entry name" value="AD"/>
</dbReference>
<reference evidence="4" key="1">
    <citation type="submission" date="2021-01" db="EMBL/GenBank/DDBJ databases">
        <authorList>
            <consortium name="Genoscope - CEA"/>
            <person name="William W."/>
        </authorList>
    </citation>
    <scope>NUCLEOTIDE SEQUENCE</scope>
</reference>
<evidence type="ECO:0000256" key="1">
    <source>
        <dbReference type="SAM" id="Coils"/>
    </source>
</evidence>
<proteinExistence type="predicted"/>
<sequence length="353" mass="42314">MSKQQWTLLTTDTQKLQLFGMQAKVTTNYENDDDFFLINQQSIQELQTIDIQDPKQTLQNLLAIDLAAMAQEMLKKEMKEPHQQLFDHLQKLYRDVDWKDQEIIIPSISIRISPPYKSDNITGENKLGVDRLRKIVMYIIMNFLCRLINMPKIFEYSQTLYIYINIIIQNCNFVFFNSMNNREEEKTHQIDDTENNNDEKLRQQYLQDLQRRVKKSRKQPDCFECCFAYWLFVFLGFMFTQVFLKKIYETPEGCNFIRSIILLQLIQFSLSACCRCIDGCCILIPCKNTRWFHLSLSFHDLNNRINYKTCKWALIILTVTWLLNQSCIVFWPMFIFLLIIWIIILVWKQMKDE</sequence>
<keyword evidence="2" id="KW-1133">Transmembrane helix</keyword>
<accession>A0A8S1TDM6</accession>
<feature type="domain" description="AD" evidence="3">
    <location>
        <begin position="47"/>
        <end position="144"/>
    </location>
</feature>
<feature type="coiled-coil region" evidence="1">
    <location>
        <begin position="176"/>
        <end position="203"/>
    </location>
</feature>
<dbReference type="Pfam" id="PF09793">
    <property type="entry name" value="AD"/>
    <property type="match status" value="1"/>
</dbReference>
<comment type="caution">
    <text evidence="4">The sequence shown here is derived from an EMBL/GenBank/DDBJ whole genome shotgun (WGS) entry which is preliminary data.</text>
</comment>
<dbReference type="PROSITE" id="PS52001">
    <property type="entry name" value="AD"/>
    <property type="match status" value="1"/>
</dbReference>
<keyword evidence="1" id="KW-0175">Coiled coil</keyword>